<evidence type="ECO:0000256" key="3">
    <source>
        <dbReference type="ARBA" id="ARBA00022723"/>
    </source>
</evidence>
<proteinExistence type="inferred from homology"/>
<comment type="caution">
    <text evidence="8">The sequence shown here is derived from an EMBL/GenBank/DDBJ whole genome shotgun (WGS) entry which is preliminary data.</text>
</comment>
<feature type="compositionally biased region" description="Low complexity" evidence="7">
    <location>
        <begin position="282"/>
        <end position="291"/>
    </location>
</feature>
<dbReference type="RefSeq" id="XP_031004433.1">
    <property type="nucleotide sequence ID" value="XM_031149593.1"/>
</dbReference>
<dbReference type="InterPro" id="IPR001128">
    <property type="entry name" value="Cyt_P450"/>
</dbReference>
<keyword evidence="5" id="KW-0408">Iron</keyword>
<dbReference type="GO" id="GO:0020037">
    <property type="term" value="F:heme binding"/>
    <property type="evidence" value="ECO:0007669"/>
    <property type="project" value="InterPro"/>
</dbReference>
<keyword evidence="3" id="KW-0479">Metal-binding</keyword>
<dbReference type="AlphaFoldDB" id="A0A8H8TYQ9"/>
<dbReference type="OrthoDB" id="3945418at2759"/>
<evidence type="ECO:0000313" key="9">
    <source>
        <dbReference type="Proteomes" id="UP000431533"/>
    </source>
</evidence>
<dbReference type="PANTHER" id="PTHR24305:SF157">
    <property type="entry name" value="N-ACETYLTRYPTOPHAN 6-HYDROXYLASE IVOC-RELATED"/>
    <property type="match status" value="1"/>
</dbReference>
<dbReference type="GeneID" id="41984834"/>
<gene>
    <name evidence="8" type="primary">sdnE_0</name>
    <name evidence="8" type="ORF">LHYA1_G004636</name>
</gene>
<keyword evidence="9" id="KW-1185">Reference proteome</keyword>
<evidence type="ECO:0000256" key="6">
    <source>
        <dbReference type="ARBA" id="ARBA00023033"/>
    </source>
</evidence>
<evidence type="ECO:0000256" key="1">
    <source>
        <dbReference type="ARBA" id="ARBA00001971"/>
    </source>
</evidence>
<keyword evidence="4" id="KW-0560">Oxidoreductase</keyword>
<dbReference type="GO" id="GO:0004497">
    <property type="term" value="F:monooxygenase activity"/>
    <property type="evidence" value="ECO:0007669"/>
    <property type="project" value="UniProtKB-KW"/>
</dbReference>
<protein>
    <submittedName>
        <fullName evidence="8">Cytochrome P450 monooxygenase</fullName>
    </submittedName>
</protein>
<comment type="similarity">
    <text evidence="2">Belongs to the cytochrome P450 family.</text>
</comment>
<evidence type="ECO:0000256" key="5">
    <source>
        <dbReference type="ARBA" id="ARBA00023004"/>
    </source>
</evidence>
<dbReference type="Pfam" id="PF00067">
    <property type="entry name" value="p450"/>
    <property type="match status" value="1"/>
</dbReference>
<evidence type="ECO:0000313" key="8">
    <source>
        <dbReference type="EMBL" id="TVY25645.1"/>
    </source>
</evidence>
<evidence type="ECO:0000256" key="4">
    <source>
        <dbReference type="ARBA" id="ARBA00023002"/>
    </source>
</evidence>
<keyword evidence="6 8" id="KW-0503">Monooxygenase</keyword>
<evidence type="ECO:0000256" key="2">
    <source>
        <dbReference type="ARBA" id="ARBA00010617"/>
    </source>
</evidence>
<reference evidence="8 9" key="1">
    <citation type="submission" date="2018-05" db="EMBL/GenBank/DDBJ databases">
        <title>Genome sequencing and assembly of the regulated plant pathogen Lachnellula willkommii and related sister species for the development of diagnostic species identification markers.</title>
        <authorList>
            <person name="Giroux E."/>
            <person name="Bilodeau G."/>
        </authorList>
    </citation>
    <scope>NUCLEOTIDE SEQUENCE [LARGE SCALE GENOMIC DNA]</scope>
    <source>
        <strain evidence="8 9">CBS 185.66</strain>
    </source>
</reference>
<dbReference type="EMBL" id="QGMH01000089">
    <property type="protein sequence ID" value="TVY25645.1"/>
    <property type="molecule type" value="Genomic_DNA"/>
</dbReference>
<name>A0A8H8TYQ9_9HELO</name>
<organism evidence="8 9">
    <name type="scientific">Lachnellula hyalina</name>
    <dbReference type="NCBI Taxonomy" id="1316788"/>
    <lineage>
        <taxon>Eukaryota</taxon>
        <taxon>Fungi</taxon>
        <taxon>Dikarya</taxon>
        <taxon>Ascomycota</taxon>
        <taxon>Pezizomycotina</taxon>
        <taxon>Leotiomycetes</taxon>
        <taxon>Helotiales</taxon>
        <taxon>Lachnaceae</taxon>
        <taxon>Lachnellula</taxon>
    </lineage>
</organism>
<dbReference type="Gene3D" id="1.10.630.10">
    <property type="entry name" value="Cytochrome P450"/>
    <property type="match status" value="1"/>
</dbReference>
<dbReference type="Proteomes" id="UP000431533">
    <property type="component" value="Unassembled WGS sequence"/>
</dbReference>
<comment type="cofactor">
    <cofactor evidence="1">
        <name>heme</name>
        <dbReference type="ChEBI" id="CHEBI:30413"/>
    </cofactor>
</comment>
<sequence>MIGTVSHSKHRQRRAPLKKFFSRASITRLEPLIQSAGDTLCSRLGDFQKEKQQVLINSGWSCFTNDVVSEYAFGKSYNYLETSNDFHTDIHDTLCNKLPRWIMKMLDPKTLLFIDFQADIAPQIKAIITGANDTYDSVSHPTIFHEILNISLPPEEKKLGRLWQEGQTVIGSGTETTAWALPSQHSTSLPNLSIRHRLLQELKPLFDSTDGKPTFNQLKQLQYLGGVISEGLRLSYGVTMHLQRVSPDTPIPCGIPRESQSTCPQSCSTKTPPSSPAPTPSTPIASSTIRA</sequence>
<dbReference type="PANTHER" id="PTHR24305">
    <property type="entry name" value="CYTOCHROME P450"/>
    <property type="match status" value="1"/>
</dbReference>
<dbReference type="InterPro" id="IPR050121">
    <property type="entry name" value="Cytochrome_P450_monoxygenase"/>
</dbReference>
<accession>A0A8H8TYQ9</accession>
<feature type="region of interest" description="Disordered" evidence="7">
    <location>
        <begin position="249"/>
        <end position="291"/>
    </location>
</feature>
<dbReference type="InterPro" id="IPR036396">
    <property type="entry name" value="Cyt_P450_sf"/>
</dbReference>
<dbReference type="GO" id="GO:0016705">
    <property type="term" value="F:oxidoreductase activity, acting on paired donors, with incorporation or reduction of molecular oxygen"/>
    <property type="evidence" value="ECO:0007669"/>
    <property type="project" value="InterPro"/>
</dbReference>
<dbReference type="GO" id="GO:0005506">
    <property type="term" value="F:iron ion binding"/>
    <property type="evidence" value="ECO:0007669"/>
    <property type="project" value="InterPro"/>
</dbReference>
<feature type="compositionally biased region" description="Low complexity" evidence="7">
    <location>
        <begin position="259"/>
        <end position="272"/>
    </location>
</feature>
<dbReference type="SUPFAM" id="SSF48264">
    <property type="entry name" value="Cytochrome P450"/>
    <property type="match status" value="1"/>
</dbReference>
<evidence type="ECO:0000256" key="7">
    <source>
        <dbReference type="SAM" id="MobiDB-lite"/>
    </source>
</evidence>